<feature type="domain" description="Reverse transcriptase zinc-binding" evidence="1">
    <location>
        <begin position="15"/>
        <end position="83"/>
    </location>
</feature>
<evidence type="ECO:0000259" key="1">
    <source>
        <dbReference type="Pfam" id="PF13966"/>
    </source>
</evidence>
<dbReference type="Pfam" id="PF13966">
    <property type="entry name" value="zf-RVT"/>
    <property type="match status" value="1"/>
</dbReference>
<name>A0A0B2SA56_GLYSO</name>
<reference evidence="2" key="1">
    <citation type="submission" date="2014-07" db="EMBL/GenBank/DDBJ databases">
        <title>Identification of a novel salt tolerance gene in wild soybean by whole-genome sequencing.</title>
        <authorList>
            <person name="Lam H.-M."/>
            <person name="Qi X."/>
            <person name="Li M.-W."/>
            <person name="Liu X."/>
            <person name="Xie M."/>
            <person name="Ni M."/>
            <person name="Xu X."/>
        </authorList>
    </citation>
    <scope>NUCLEOTIDE SEQUENCE [LARGE SCALE GENOMIC DNA]</scope>
    <source>
        <tissue evidence="2">Root</tissue>
    </source>
</reference>
<dbReference type="Proteomes" id="UP000053555">
    <property type="component" value="Unassembled WGS sequence"/>
</dbReference>
<sequence>VYKIVAKLLSNRLKRVMSDIWKLKIPSKSLVFAWRLIRDRLPTRMNLRRQQVVINEVQCPFCGDVEEEAAHLFFSYKKILSIWWESLSWVGVATVLPQNPRDHYL</sequence>
<proteinExistence type="predicted"/>
<dbReference type="EMBL" id="KN644929">
    <property type="protein sequence ID" value="KHN41603.1"/>
    <property type="molecule type" value="Genomic_DNA"/>
</dbReference>
<evidence type="ECO:0000313" key="2">
    <source>
        <dbReference type="EMBL" id="KHN41603.1"/>
    </source>
</evidence>
<gene>
    <name evidence="2" type="ORF">glysoja_038341</name>
</gene>
<feature type="non-terminal residue" evidence="2">
    <location>
        <position position="105"/>
    </location>
</feature>
<organism evidence="2">
    <name type="scientific">Glycine soja</name>
    <name type="common">Wild soybean</name>
    <dbReference type="NCBI Taxonomy" id="3848"/>
    <lineage>
        <taxon>Eukaryota</taxon>
        <taxon>Viridiplantae</taxon>
        <taxon>Streptophyta</taxon>
        <taxon>Embryophyta</taxon>
        <taxon>Tracheophyta</taxon>
        <taxon>Spermatophyta</taxon>
        <taxon>Magnoliopsida</taxon>
        <taxon>eudicotyledons</taxon>
        <taxon>Gunneridae</taxon>
        <taxon>Pentapetalae</taxon>
        <taxon>rosids</taxon>
        <taxon>fabids</taxon>
        <taxon>Fabales</taxon>
        <taxon>Fabaceae</taxon>
        <taxon>Papilionoideae</taxon>
        <taxon>50 kb inversion clade</taxon>
        <taxon>NPAAA clade</taxon>
        <taxon>indigoferoid/millettioid clade</taxon>
        <taxon>Phaseoleae</taxon>
        <taxon>Glycine</taxon>
        <taxon>Glycine subgen. Soja</taxon>
    </lineage>
</organism>
<feature type="non-terminal residue" evidence="2">
    <location>
        <position position="1"/>
    </location>
</feature>
<dbReference type="AlphaFoldDB" id="A0A0B2SA56"/>
<dbReference type="InterPro" id="IPR026960">
    <property type="entry name" value="RVT-Znf"/>
</dbReference>
<protein>
    <recommendedName>
        <fullName evidence="1">Reverse transcriptase zinc-binding domain-containing protein</fullName>
    </recommendedName>
</protein>
<accession>A0A0B2SA56</accession>